<keyword evidence="11" id="KW-0378">Hydrolase</keyword>
<dbReference type="NCBIfam" id="TIGR00150">
    <property type="entry name" value="T6A_YjeE"/>
    <property type="match status" value="1"/>
</dbReference>
<protein>
    <recommendedName>
        <fullName evidence="3">tRNA threonylcarbamoyladenosine biosynthesis protein TsaE</fullName>
    </recommendedName>
    <alternativeName>
        <fullName evidence="10">t(6)A37 threonylcarbamoyladenosine biosynthesis protein TsaE</fullName>
    </alternativeName>
</protein>
<evidence type="ECO:0000256" key="4">
    <source>
        <dbReference type="ARBA" id="ARBA00022490"/>
    </source>
</evidence>
<accession>A0A0C2VNX3</accession>
<dbReference type="PANTHER" id="PTHR33540:SF2">
    <property type="entry name" value="TRNA THREONYLCARBAMOYLADENOSINE BIOSYNTHESIS PROTEIN TSAE"/>
    <property type="match status" value="1"/>
</dbReference>
<comment type="caution">
    <text evidence="11">The sequence shown here is derived from an EMBL/GenBank/DDBJ whole genome shotgun (WGS) entry which is preliminary data.</text>
</comment>
<gene>
    <name evidence="11" type="ORF">KP78_05880</name>
</gene>
<keyword evidence="12" id="KW-1185">Reference proteome</keyword>
<dbReference type="RefSeq" id="WP_041086154.1">
    <property type="nucleotide sequence ID" value="NZ_JXRP01000008.1"/>
</dbReference>
<evidence type="ECO:0000256" key="10">
    <source>
        <dbReference type="ARBA" id="ARBA00032441"/>
    </source>
</evidence>
<evidence type="ECO:0000256" key="2">
    <source>
        <dbReference type="ARBA" id="ARBA00007599"/>
    </source>
</evidence>
<dbReference type="GO" id="GO:0002949">
    <property type="term" value="P:tRNA threonylcarbamoyladenosine modification"/>
    <property type="evidence" value="ECO:0007669"/>
    <property type="project" value="InterPro"/>
</dbReference>
<evidence type="ECO:0000256" key="8">
    <source>
        <dbReference type="ARBA" id="ARBA00022840"/>
    </source>
</evidence>
<name>A0A0C2VNX3_9BACL</name>
<proteinExistence type="inferred from homology"/>
<keyword evidence="8" id="KW-0067">ATP-binding</keyword>
<dbReference type="Pfam" id="PF02367">
    <property type="entry name" value="TsaE"/>
    <property type="match status" value="1"/>
</dbReference>
<comment type="subcellular location">
    <subcellularLocation>
        <location evidence="1">Cytoplasm</location>
    </subcellularLocation>
</comment>
<dbReference type="OrthoDB" id="9815896at2"/>
<sequence>MVYEWISHHPDETAAKAEQLGELLGSGDVLTLEGDLGAGKTTFTKGLAKGLGVKRVVNSPTFTIMKEYMGRIPLYHMDVYRLGEEWEDLGFDEYFEGEGVTIVEWAHLIQEQLPEERLEISIYHLNEWERKIFFTPYGHKYEQLCKEILA</sequence>
<evidence type="ECO:0000313" key="11">
    <source>
        <dbReference type="EMBL" id="KIL50587.1"/>
    </source>
</evidence>
<keyword evidence="6" id="KW-0479">Metal-binding</keyword>
<dbReference type="PATRIC" id="fig|889306.3.peg.587"/>
<dbReference type="PANTHER" id="PTHR33540">
    <property type="entry name" value="TRNA THREONYLCARBAMOYLADENOSINE BIOSYNTHESIS PROTEIN TSAE"/>
    <property type="match status" value="1"/>
</dbReference>
<dbReference type="GO" id="GO:0005524">
    <property type="term" value="F:ATP binding"/>
    <property type="evidence" value="ECO:0007669"/>
    <property type="project" value="UniProtKB-KW"/>
</dbReference>
<comment type="similarity">
    <text evidence="2">Belongs to the TsaE family.</text>
</comment>
<dbReference type="Proteomes" id="UP000031938">
    <property type="component" value="Unassembled WGS sequence"/>
</dbReference>
<dbReference type="InterPro" id="IPR003442">
    <property type="entry name" value="T6A_TsaE"/>
</dbReference>
<dbReference type="FunFam" id="3.40.50.300:FF:000777">
    <property type="entry name" value="tRNA (N6-adenosine(37)-N6)-threonylcarbamoyltransferase complex ATPase TsaE"/>
    <property type="match status" value="1"/>
</dbReference>
<evidence type="ECO:0000256" key="9">
    <source>
        <dbReference type="ARBA" id="ARBA00022842"/>
    </source>
</evidence>
<keyword evidence="5" id="KW-0819">tRNA processing</keyword>
<evidence type="ECO:0000313" key="12">
    <source>
        <dbReference type="Proteomes" id="UP000031938"/>
    </source>
</evidence>
<keyword evidence="7" id="KW-0547">Nucleotide-binding</keyword>
<dbReference type="GO" id="GO:0046872">
    <property type="term" value="F:metal ion binding"/>
    <property type="evidence" value="ECO:0007669"/>
    <property type="project" value="UniProtKB-KW"/>
</dbReference>
<dbReference type="Gene3D" id="3.40.50.300">
    <property type="entry name" value="P-loop containing nucleotide triphosphate hydrolases"/>
    <property type="match status" value="1"/>
</dbReference>
<dbReference type="GO" id="GO:0005737">
    <property type="term" value="C:cytoplasm"/>
    <property type="evidence" value="ECO:0007669"/>
    <property type="project" value="UniProtKB-SubCell"/>
</dbReference>
<evidence type="ECO:0000256" key="5">
    <source>
        <dbReference type="ARBA" id="ARBA00022694"/>
    </source>
</evidence>
<dbReference type="STRING" id="889306.KP78_05880"/>
<evidence type="ECO:0000256" key="3">
    <source>
        <dbReference type="ARBA" id="ARBA00019010"/>
    </source>
</evidence>
<evidence type="ECO:0000256" key="7">
    <source>
        <dbReference type="ARBA" id="ARBA00022741"/>
    </source>
</evidence>
<dbReference type="GO" id="GO:0016787">
    <property type="term" value="F:hydrolase activity"/>
    <property type="evidence" value="ECO:0007669"/>
    <property type="project" value="UniProtKB-KW"/>
</dbReference>
<keyword evidence="9" id="KW-0460">Magnesium</keyword>
<organism evidence="11 12">
    <name type="scientific">Jeotgalibacillus soli</name>
    <dbReference type="NCBI Taxonomy" id="889306"/>
    <lineage>
        <taxon>Bacteria</taxon>
        <taxon>Bacillati</taxon>
        <taxon>Bacillota</taxon>
        <taxon>Bacilli</taxon>
        <taxon>Bacillales</taxon>
        <taxon>Caryophanaceae</taxon>
        <taxon>Jeotgalibacillus</taxon>
    </lineage>
</organism>
<evidence type="ECO:0000256" key="6">
    <source>
        <dbReference type="ARBA" id="ARBA00022723"/>
    </source>
</evidence>
<evidence type="ECO:0000256" key="1">
    <source>
        <dbReference type="ARBA" id="ARBA00004496"/>
    </source>
</evidence>
<dbReference type="InterPro" id="IPR027417">
    <property type="entry name" value="P-loop_NTPase"/>
</dbReference>
<dbReference type="SUPFAM" id="SSF52540">
    <property type="entry name" value="P-loop containing nucleoside triphosphate hydrolases"/>
    <property type="match status" value="1"/>
</dbReference>
<keyword evidence="4" id="KW-0963">Cytoplasm</keyword>
<dbReference type="EMBL" id="JXRP01000008">
    <property type="protein sequence ID" value="KIL50587.1"/>
    <property type="molecule type" value="Genomic_DNA"/>
</dbReference>
<reference evidence="11 12" key="1">
    <citation type="submission" date="2015-01" db="EMBL/GenBank/DDBJ databases">
        <title>Genome sequencing of Jeotgalibacillus soli.</title>
        <authorList>
            <person name="Goh K.M."/>
            <person name="Chan K.-G."/>
            <person name="Yaakop A.S."/>
            <person name="Ee R."/>
            <person name="Gan H.M."/>
            <person name="Chan C.S."/>
        </authorList>
    </citation>
    <scope>NUCLEOTIDE SEQUENCE [LARGE SCALE GENOMIC DNA]</scope>
    <source>
        <strain evidence="11 12">P9</strain>
    </source>
</reference>
<dbReference type="AlphaFoldDB" id="A0A0C2VNX3"/>